<dbReference type="FunFam" id="3.40.630.10:FF:000020">
    <property type="entry name" value="Carboxypeptidase D"/>
    <property type="match status" value="1"/>
</dbReference>
<proteinExistence type="inferred from homology"/>
<dbReference type="Gene3D" id="2.60.40.1120">
    <property type="entry name" value="Carboxypeptidase-like, regulatory domain"/>
    <property type="match status" value="1"/>
</dbReference>
<dbReference type="PROSITE" id="PS00133">
    <property type="entry name" value="CARBOXYPEPT_ZN_2"/>
    <property type="match status" value="1"/>
</dbReference>
<dbReference type="PROSITE" id="PS00132">
    <property type="entry name" value="CARBOXYPEPT_ZN_1"/>
    <property type="match status" value="1"/>
</dbReference>
<accession>A0A8J5JQ45</accession>
<dbReference type="FunFam" id="2.60.40.1120:FF:000019">
    <property type="entry name" value="Carboxypeptidase D"/>
    <property type="match status" value="1"/>
</dbReference>
<evidence type="ECO:0000256" key="5">
    <source>
        <dbReference type="ARBA" id="ARBA00022723"/>
    </source>
</evidence>
<evidence type="ECO:0000313" key="13">
    <source>
        <dbReference type="EMBL" id="KAG7162497.1"/>
    </source>
</evidence>
<evidence type="ECO:0000256" key="8">
    <source>
        <dbReference type="ARBA" id="ARBA00023180"/>
    </source>
</evidence>
<dbReference type="SUPFAM" id="SSF49464">
    <property type="entry name" value="Carboxypeptidase regulatory domain-like"/>
    <property type="match status" value="1"/>
</dbReference>
<dbReference type="InterPro" id="IPR057247">
    <property type="entry name" value="CARBOXYPEPT_ZN_2"/>
</dbReference>
<dbReference type="AlphaFoldDB" id="A0A8J5JQ45"/>
<protein>
    <submittedName>
        <fullName evidence="13">Carboxypeptidase E-like</fullName>
    </submittedName>
</protein>
<evidence type="ECO:0000256" key="4">
    <source>
        <dbReference type="ARBA" id="ARBA00022670"/>
    </source>
</evidence>
<keyword evidence="4" id="KW-0645">Protease</keyword>
<keyword evidence="7" id="KW-0862">Zinc</keyword>
<comment type="similarity">
    <text evidence="2 9">Belongs to the peptidase M14 family.</text>
</comment>
<dbReference type="SUPFAM" id="SSF53187">
    <property type="entry name" value="Zn-dependent exopeptidases"/>
    <property type="match status" value="1"/>
</dbReference>
<evidence type="ECO:0000256" key="2">
    <source>
        <dbReference type="ARBA" id="ARBA00005988"/>
    </source>
</evidence>
<dbReference type="Pfam" id="PF00246">
    <property type="entry name" value="Peptidase_M14"/>
    <property type="match status" value="1"/>
</dbReference>
<keyword evidence="5" id="KW-0479">Metal-binding</keyword>
<dbReference type="EMBL" id="JAHLQT010027705">
    <property type="protein sequence ID" value="KAG7162497.1"/>
    <property type="molecule type" value="Genomic_DNA"/>
</dbReference>
<dbReference type="GO" id="GO:0008270">
    <property type="term" value="F:zinc ion binding"/>
    <property type="evidence" value="ECO:0007669"/>
    <property type="project" value="InterPro"/>
</dbReference>
<evidence type="ECO:0000313" key="14">
    <source>
        <dbReference type="Proteomes" id="UP000747542"/>
    </source>
</evidence>
<evidence type="ECO:0000256" key="10">
    <source>
        <dbReference type="SAM" id="MobiDB-lite"/>
    </source>
</evidence>
<feature type="signal peptide" evidence="11">
    <location>
        <begin position="1"/>
        <end position="17"/>
    </location>
</feature>
<dbReference type="InterPro" id="IPR000834">
    <property type="entry name" value="Peptidase_M14"/>
</dbReference>
<evidence type="ECO:0000256" key="7">
    <source>
        <dbReference type="ARBA" id="ARBA00022833"/>
    </source>
</evidence>
<dbReference type="InterPro" id="IPR050753">
    <property type="entry name" value="Peptidase_M14_domain"/>
</dbReference>
<dbReference type="InterPro" id="IPR057246">
    <property type="entry name" value="CARBOXYPEPT_ZN_1"/>
</dbReference>
<keyword evidence="6" id="KW-0378">Hydrolase</keyword>
<feature type="region of interest" description="Disordered" evidence="10">
    <location>
        <begin position="441"/>
        <end position="483"/>
    </location>
</feature>
<dbReference type="CDD" id="cd11308">
    <property type="entry name" value="Peptidase_M14NE-CP-C_like"/>
    <property type="match status" value="1"/>
</dbReference>
<dbReference type="Pfam" id="PF13620">
    <property type="entry name" value="CarboxypepD_reg"/>
    <property type="match status" value="1"/>
</dbReference>
<dbReference type="GO" id="GO:0005615">
    <property type="term" value="C:extracellular space"/>
    <property type="evidence" value="ECO:0007669"/>
    <property type="project" value="TreeGrafter"/>
</dbReference>
<keyword evidence="14" id="KW-1185">Reference proteome</keyword>
<dbReference type="Gene3D" id="3.40.630.10">
    <property type="entry name" value="Zn peptidases"/>
    <property type="match status" value="1"/>
</dbReference>
<dbReference type="InterPro" id="IPR008969">
    <property type="entry name" value="CarboxyPept-like_regulatory"/>
</dbReference>
<comment type="caution">
    <text evidence="13">The sequence shown here is derived from an EMBL/GenBank/DDBJ whole genome shotgun (WGS) entry which is preliminary data.</text>
</comment>
<dbReference type="GO" id="GO:0016485">
    <property type="term" value="P:protein processing"/>
    <property type="evidence" value="ECO:0007669"/>
    <property type="project" value="TreeGrafter"/>
</dbReference>
<dbReference type="PROSITE" id="PS52035">
    <property type="entry name" value="PEPTIDASE_M14"/>
    <property type="match status" value="1"/>
</dbReference>
<dbReference type="CDD" id="cd03858">
    <property type="entry name" value="M14_CP_N-E_like"/>
    <property type="match status" value="1"/>
</dbReference>
<dbReference type="PANTHER" id="PTHR11532">
    <property type="entry name" value="PROTEASE M14 CARBOXYPEPTIDASE"/>
    <property type="match status" value="1"/>
</dbReference>
<dbReference type="SMART" id="SM00631">
    <property type="entry name" value="Zn_pept"/>
    <property type="match status" value="1"/>
</dbReference>
<feature type="chain" id="PRO_5035150949" evidence="11">
    <location>
        <begin position="18"/>
        <end position="483"/>
    </location>
</feature>
<comment type="cofactor">
    <cofactor evidence="1">
        <name>Zn(2+)</name>
        <dbReference type="ChEBI" id="CHEBI:29105"/>
    </cofactor>
</comment>
<gene>
    <name evidence="13" type="primary">Cpe-L</name>
    <name evidence="13" type="ORF">Hamer_G008048</name>
</gene>
<evidence type="ECO:0000256" key="6">
    <source>
        <dbReference type="ARBA" id="ARBA00022801"/>
    </source>
</evidence>
<keyword evidence="8" id="KW-0325">Glycoprotein</keyword>
<feature type="active site" description="Proton donor/acceptor" evidence="9">
    <location>
        <position position="308"/>
    </location>
</feature>
<feature type="domain" description="Peptidase M14" evidence="12">
    <location>
        <begin position="32"/>
        <end position="338"/>
    </location>
</feature>
<evidence type="ECO:0000256" key="9">
    <source>
        <dbReference type="PROSITE-ProRule" id="PRU01379"/>
    </source>
</evidence>
<keyword evidence="3 13" id="KW-0121">Carboxypeptidase</keyword>
<dbReference type="Proteomes" id="UP000747542">
    <property type="component" value="Unassembled WGS sequence"/>
</dbReference>
<evidence type="ECO:0000259" key="12">
    <source>
        <dbReference type="PROSITE" id="PS52035"/>
    </source>
</evidence>
<dbReference type="GO" id="GO:0004181">
    <property type="term" value="F:metallocarboxypeptidase activity"/>
    <property type="evidence" value="ECO:0007669"/>
    <property type="project" value="InterPro"/>
</dbReference>
<evidence type="ECO:0000256" key="3">
    <source>
        <dbReference type="ARBA" id="ARBA00022645"/>
    </source>
</evidence>
<name>A0A8J5JQ45_HOMAM</name>
<reference evidence="13" key="1">
    <citation type="journal article" date="2021" name="Sci. Adv.">
        <title>The American lobster genome reveals insights on longevity, neural, and immune adaptations.</title>
        <authorList>
            <person name="Polinski J.M."/>
            <person name="Zimin A.V."/>
            <person name="Clark K.F."/>
            <person name="Kohn A.B."/>
            <person name="Sadowski N."/>
            <person name="Timp W."/>
            <person name="Ptitsyn A."/>
            <person name="Khanna P."/>
            <person name="Romanova D.Y."/>
            <person name="Williams P."/>
            <person name="Greenwood S.J."/>
            <person name="Moroz L.L."/>
            <person name="Walt D.R."/>
            <person name="Bodnar A.G."/>
        </authorList>
    </citation>
    <scope>NUCLEOTIDE SEQUENCE</scope>
    <source>
        <strain evidence="13">GMGI-L3</strain>
    </source>
</reference>
<dbReference type="GO" id="GO:0006518">
    <property type="term" value="P:peptide metabolic process"/>
    <property type="evidence" value="ECO:0007669"/>
    <property type="project" value="TreeGrafter"/>
</dbReference>
<dbReference type="PRINTS" id="PR00765">
    <property type="entry name" value="CRBOXYPTASEA"/>
</dbReference>
<organism evidence="13 14">
    <name type="scientific">Homarus americanus</name>
    <name type="common">American lobster</name>
    <dbReference type="NCBI Taxonomy" id="6706"/>
    <lineage>
        <taxon>Eukaryota</taxon>
        <taxon>Metazoa</taxon>
        <taxon>Ecdysozoa</taxon>
        <taxon>Arthropoda</taxon>
        <taxon>Crustacea</taxon>
        <taxon>Multicrustacea</taxon>
        <taxon>Malacostraca</taxon>
        <taxon>Eumalacostraca</taxon>
        <taxon>Eucarida</taxon>
        <taxon>Decapoda</taxon>
        <taxon>Pleocyemata</taxon>
        <taxon>Astacidea</taxon>
        <taxon>Nephropoidea</taxon>
        <taxon>Nephropidae</taxon>
        <taxon>Homarus</taxon>
    </lineage>
</organism>
<sequence>MWAVLSVVLWVASPALPAVVPVKNSESEFEWKHHNNQELEEVLRSVAERCKDVARLYALSVPSVRNVPLWVLELSDDPGQHELLEPEFKYVANMHGNEVLGRELVLGLADHLCNEWRAGNTDVRNLLSNTRIHLFPSMNPDGWQLSTETGHRDYLKGRANNNSVDLNRDFPDLDRIMYSNEDQHVQHNNHLMDHLLGLDHQPQPETWAAMKWIMSTPFVLSANLHGGDLVANYPYDASRSGAVQEHLARVYANHHPSMSDPHRKPCSPGDYSFGPYGGVTNGAAWYSIRGGMQDFNYLSSNDMEVTLELGCDKYPAASTLKQEWLDNKDALMEYIWQTHLGVKGIVKDSLTGLGIPGALIHVKNVTRINDTHVRDEFINHDMTSVHGGDYWRLLVPGDYELTATAEGYMPLTHTITVTNPYHKEAMRRDFDLTPVQLHKAEDGGGEVYDTYPQGEDPTMDEVPLDENYTSDIGGLPRGPPYLY</sequence>
<evidence type="ECO:0000256" key="1">
    <source>
        <dbReference type="ARBA" id="ARBA00001947"/>
    </source>
</evidence>
<evidence type="ECO:0000256" key="11">
    <source>
        <dbReference type="SAM" id="SignalP"/>
    </source>
</evidence>
<dbReference type="PANTHER" id="PTHR11532:SF93">
    <property type="entry name" value="CARBOXYPEPTIDASE E"/>
    <property type="match status" value="1"/>
</dbReference>
<keyword evidence="11" id="KW-0732">Signal</keyword>